<dbReference type="EMBL" id="LEKV01001118">
    <property type="protein sequence ID" value="KVI08452.1"/>
    <property type="molecule type" value="Genomic_DNA"/>
</dbReference>
<keyword evidence="6" id="KW-1185">Reference proteome</keyword>
<dbReference type="SMART" id="SM00320">
    <property type="entry name" value="WD40"/>
    <property type="match status" value="4"/>
</dbReference>
<dbReference type="SUPFAM" id="SSF50978">
    <property type="entry name" value="WD40 repeat-like"/>
    <property type="match status" value="1"/>
</dbReference>
<feature type="domain" description="ARMC9 CTLH-like" evidence="4">
    <location>
        <begin position="55"/>
        <end position="168"/>
    </location>
</feature>
<feature type="compositionally biased region" description="Polar residues" evidence="3">
    <location>
        <begin position="264"/>
        <end position="276"/>
    </location>
</feature>
<evidence type="ECO:0000256" key="2">
    <source>
        <dbReference type="SAM" id="Coils"/>
    </source>
</evidence>
<dbReference type="InterPro" id="IPR056327">
    <property type="entry name" value="ARMC9_CTLH-like_dom"/>
</dbReference>
<dbReference type="OMA" id="KMYLVNA"/>
<dbReference type="PROSITE" id="PS50082">
    <property type="entry name" value="WD_REPEATS_2"/>
    <property type="match status" value="3"/>
</dbReference>
<dbReference type="PANTHER" id="PTHR47198">
    <property type="entry name" value="OS05G0299300 PROTEIN"/>
    <property type="match status" value="1"/>
</dbReference>
<protein>
    <submittedName>
        <fullName evidence="5">WD40 repeat-containing protein</fullName>
    </submittedName>
</protein>
<dbReference type="Proteomes" id="UP000243975">
    <property type="component" value="Unassembled WGS sequence"/>
</dbReference>
<feature type="coiled-coil region" evidence="2">
    <location>
        <begin position="220"/>
        <end position="247"/>
    </location>
</feature>
<keyword evidence="2" id="KW-0175">Coiled coil</keyword>
<dbReference type="AlphaFoldDB" id="A0A103YG45"/>
<dbReference type="STRING" id="59895.A0A103YG45"/>
<keyword evidence="1" id="KW-0853">WD repeat</keyword>
<reference evidence="5 6" key="1">
    <citation type="journal article" date="2016" name="Sci. Rep.">
        <title>The genome sequence of the outbreeding globe artichoke constructed de novo incorporating a phase-aware low-pass sequencing strategy of F1 progeny.</title>
        <authorList>
            <person name="Scaglione D."/>
            <person name="Reyes-Chin-Wo S."/>
            <person name="Acquadro A."/>
            <person name="Froenicke L."/>
            <person name="Portis E."/>
            <person name="Beitel C."/>
            <person name="Tirone M."/>
            <person name="Mauro R."/>
            <person name="Lo Monaco A."/>
            <person name="Mauromicale G."/>
            <person name="Faccioli P."/>
            <person name="Cattivelli L."/>
            <person name="Rieseberg L."/>
            <person name="Michelmore R."/>
            <person name="Lanteri S."/>
        </authorList>
    </citation>
    <scope>NUCLEOTIDE SEQUENCE [LARGE SCALE GENOMIC DNA]</scope>
    <source>
        <strain evidence="5">2C</strain>
    </source>
</reference>
<comment type="caution">
    <text evidence="5">The sequence shown here is derived from an EMBL/GenBank/DDBJ whole genome shotgun (WGS) entry which is preliminary data.</text>
</comment>
<name>A0A103YG45_CYNCS</name>
<dbReference type="Pfam" id="PF00400">
    <property type="entry name" value="WD40"/>
    <property type="match status" value="3"/>
</dbReference>
<sequence length="691" mass="77099">MENMNYAEELVREFLFFRGFTSTLQSFEKELATDLGKGFQKDKIFDLIFSVYIPKFQPENLISLLTFFKQCFSSSETVLIATLSKLEISVLRYYIVYAVQSGRTDKIIEFFGVHGDDLLQRNQDWMSWFAIPYLKNPSLDPLFRVYFSKEWFDALQLSVRNFLSEIFNGTHILPTTFWMFCHEVFHYIASPSSDMMLRKFSLTNPRIPALLKISSEKLTVNHLKNDIKHLNTRLSQLQALLEEKEAQLCRSKSNFSTARQLSIGGSNESMCSSPETLSRGVPKEPTVPSRNLGEAHASTTHLSGRQSSDKDVDIPEAQGVSLASSSYGGQSDEKNSSSVVFGGLNCYVLRSNRQSDLTDPAIAIYVIVQVTVNYMATGIDELQQEEDFPEVKVDFQETFLGHTSPISCCRFSTSGDNIASASVDGTVRIWTYDASTSASRNATIYCGAEIMSLEWDCKSDRLLLIGTADGGIKAWNVDAKRVVCDLSTTDAFPSVLDLKCSPVEPIFVSAAASRGYYLPSIFHAKHGTGYIDKLGFASLTVWNMRTWKAMVNSDMSAGLQITGWPAHDSAISSVLFGPDETSIFSLGTDGKIFEWSLQSQGEVLWSRNCNRFCNPQNSQYHRHEMALDANGKRLLVTSGSVRAPIYQVRDHTNGMKSLPHSAAISTVDWHPTLPIFLTGSADNSVRVTSIL</sequence>
<dbReference type="Gramene" id="KVI08452">
    <property type="protein sequence ID" value="KVI08452"/>
    <property type="gene ID" value="Ccrd_013171"/>
</dbReference>
<dbReference type="InterPro" id="IPR036322">
    <property type="entry name" value="WD40_repeat_dom_sf"/>
</dbReference>
<proteinExistence type="predicted"/>
<feature type="repeat" description="WD" evidence="1">
    <location>
        <begin position="657"/>
        <end position="691"/>
    </location>
</feature>
<feature type="region of interest" description="Disordered" evidence="3">
    <location>
        <begin position="264"/>
        <end position="312"/>
    </location>
</feature>
<feature type="compositionally biased region" description="Polar residues" evidence="3">
    <location>
        <begin position="297"/>
        <end position="306"/>
    </location>
</feature>
<evidence type="ECO:0000256" key="3">
    <source>
        <dbReference type="SAM" id="MobiDB-lite"/>
    </source>
</evidence>
<gene>
    <name evidence="5" type="ORF">Ccrd_013171</name>
</gene>
<feature type="repeat" description="WD" evidence="1">
    <location>
        <begin position="399"/>
        <end position="440"/>
    </location>
</feature>
<dbReference type="Gene3D" id="2.130.10.10">
    <property type="entry name" value="YVTN repeat-like/Quinoprotein amine dehydrogenase"/>
    <property type="match status" value="2"/>
</dbReference>
<evidence type="ECO:0000313" key="6">
    <source>
        <dbReference type="Proteomes" id="UP000243975"/>
    </source>
</evidence>
<dbReference type="Pfam" id="PF23138">
    <property type="entry name" value="CTLH_Armc9"/>
    <property type="match status" value="1"/>
</dbReference>
<dbReference type="InterPro" id="IPR015943">
    <property type="entry name" value="WD40/YVTN_repeat-like_dom_sf"/>
</dbReference>
<evidence type="ECO:0000256" key="1">
    <source>
        <dbReference type="PROSITE-ProRule" id="PRU00221"/>
    </source>
</evidence>
<dbReference type="InterPro" id="IPR001680">
    <property type="entry name" value="WD40_rpt"/>
</dbReference>
<evidence type="ECO:0000313" key="5">
    <source>
        <dbReference type="EMBL" id="KVI08452.1"/>
    </source>
</evidence>
<evidence type="ECO:0000259" key="4">
    <source>
        <dbReference type="Pfam" id="PF23138"/>
    </source>
</evidence>
<accession>A0A103YG45</accession>
<dbReference type="PROSITE" id="PS50294">
    <property type="entry name" value="WD_REPEATS_REGION"/>
    <property type="match status" value="2"/>
</dbReference>
<organism evidence="5 6">
    <name type="scientific">Cynara cardunculus var. scolymus</name>
    <name type="common">Globe artichoke</name>
    <name type="synonym">Cynara scolymus</name>
    <dbReference type="NCBI Taxonomy" id="59895"/>
    <lineage>
        <taxon>Eukaryota</taxon>
        <taxon>Viridiplantae</taxon>
        <taxon>Streptophyta</taxon>
        <taxon>Embryophyta</taxon>
        <taxon>Tracheophyta</taxon>
        <taxon>Spermatophyta</taxon>
        <taxon>Magnoliopsida</taxon>
        <taxon>eudicotyledons</taxon>
        <taxon>Gunneridae</taxon>
        <taxon>Pentapetalae</taxon>
        <taxon>asterids</taxon>
        <taxon>campanulids</taxon>
        <taxon>Asterales</taxon>
        <taxon>Asteraceae</taxon>
        <taxon>Carduoideae</taxon>
        <taxon>Cardueae</taxon>
        <taxon>Carduinae</taxon>
        <taxon>Cynara</taxon>
    </lineage>
</organism>
<dbReference type="PANTHER" id="PTHR47198:SF1">
    <property type="entry name" value="WD REPEAT-CONTAINING PROTEIN 91-LIKE ISOFORM X1"/>
    <property type="match status" value="1"/>
</dbReference>
<feature type="repeat" description="WD" evidence="1">
    <location>
        <begin position="564"/>
        <end position="599"/>
    </location>
</feature>